<dbReference type="STRING" id="675824.A0A1E3PVE5"/>
<dbReference type="Pfam" id="PF03184">
    <property type="entry name" value="DDE_1"/>
    <property type="match status" value="1"/>
</dbReference>
<accession>A0A1E3PVE5</accession>
<dbReference type="GO" id="GO:0003676">
    <property type="term" value="F:nucleic acid binding"/>
    <property type="evidence" value="ECO:0007669"/>
    <property type="project" value="InterPro"/>
</dbReference>
<dbReference type="InterPro" id="IPR004875">
    <property type="entry name" value="DDE_SF_endonuclease_dom"/>
</dbReference>
<keyword evidence="3" id="KW-1185">Reference proteome</keyword>
<evidence type="ECO:0000313" key="3">
    <source>
        <dbReference type="Proteomes" id="UP000094385"/>
    </source>
</evidence>
<sequence length="131" mass="15088">MSINGQRQRIPRLLRNGSISYVIPFRRMVVARDEIYNFDETRFQISVIGTSNIVTSAEREGSAFAFLKQPGNREWVIVVEAFNSSGWNVPPMVIFLGKVFQTPWFSDILHDWSRAVSSNGWITNELGHQWL</sequence>
<dbReference type="AlphaFoldDB" id="A0A1E3PVE5"/>
<evidence type="ECO:0000259" key="1">
    <source>
        <dbReference type="Pfam" id="PF03184"/>
    </source>
</evidence>
<proteinExistence type="predicted"/>
<gene>
    <name evidence="2" type="ORF">LIPSTDRAFT_335786</name>
</gene>
<evidence type="ECO:0000313" key="2">
    <source>
        <dbReference type="EMBL" id="ODQ68817.1"/>
    </source>
</evidence>
<dbReference type="OrthoDB" id="4502298at2759"/>
<protein>
    <recommendedName>
        <fullName evidence="1">DDE-1 domain-containing protein</fullName>
    </recommendedName>
</protein>
<organism evidence="2 3">
    <name type="scientific">Lipomyces starkeyi NRRL Y-11557</name>
    <dbReference type="NCBI Taxonomy" id="675824"/>
    <lineage>
        <taxon>Eukaryota</taxon>
        <taxon>Fungi</taxon>
        <taxon>Dikarya</taxon>
        <taxon>Ascomycota</taxon>
        <taxon>Saccharomycotina</taxon>
        <taxon>Lipomycetes</taxon>
        <taxon>Lipomycetales</taxon>
        <taxon>Lipomycetaceae</taxon>
        <taxon>Lipomyces</taxon>
    </lineage>
</organism>
<reference evidence="2 3" key="1">
    <citation type="journal article" date="2016" name="Proc. Natl. Acad. Sci. U.S.A.">
        <title>Comparative genomics of biotechnologically important yeasts.</title>
        <authorList>
            <person name="Riley R."/>
            <person name="Haridas S."/>
            <person name="Wolfe K.H."/>
            <person name="Lopes M.R."/>
            <person name="Hittinger C.T."/>
            <person name="Goeker M."/>
            <person name="Salamov A.A."/>
            <person name="Wisecaver J.H."/>
            <person name="Long T.M."/>
            <person name="Calvey C.H."/>
            <person name="Aerts A.L."/>
            <person name="Barry K.W."/>
            <person name="Choi C."/>
            <person name="Clum A."/>
            <person name="Coughlan A.Y."/>
            <person name="Deshpande S."/>
            <person name="Douglass A.P."/>
            <person name="Hanson S.J."/>
            <person name="Klenk H.-P."/>
            <person name="LaButti K.M."/>
            <person name="Lapidus A."/>
            <person name="Lindquist E.A."/>
            <person name="Lipzen A.M."/>
            <person name="Meier-Kolthoff J.P."/>
            <person name="Ohm R.A."/>
            <person name="Otillar R.P."/>
            <person name="Pangilinan J.L."/>
            <person name="Peng Y."/>
            <person name="Rokas A."/>
            <person name="Rosa C.A."/>
            <person name="Scheuner C."/>
            <person name="Sibirny A.A."/>
            <person name="Slot J.C."/>
            <person name="Stielow J.B."/>
            <person name="Sun H."/>
            <person name="Kurtzman C.P."/>
            <person name="Blackwell M."/>
            <person name="Grigoriev I.V."/>
            <person name="Jeffries T.W."/>
        </authorList>
    </citation>
    <scope>NUCLEOTIDE SEQUENCE [LARGE SCALE GENOMIC DNA]</scope>
    <source>
        <strain evidence="2 3">NRRL Y-11557</strain>
    </source>
</reference>
<feature type="domain" description="DDE-1" evidence="1">
    <location>
        <begin position="73"/>
        <end position="131"/>
    </location>
</feature>
<dbReference type="Proteomes" id="UP000094385">
    <property type="component" value="Unassembled WGS sequence"/>
</dbReference>
<dbReference type="EMBL" id="KV454312">
    <property type="protein sequence ID" value="ODQ68817.1"/>
    <property type="molecule type" value="Genomic_DNA"/>
</dbReference>
<name>A0A1E3PVE5_LIPST</name>